<keyword evidence="5" id="KW-0539">Nucleus</keyword>
<comment type="subcellular location">
    <subcellularLocation>
        <location evidence="1">Nucleus</location>
    </subcellularLocation>
</comment>
<dbReference type="GO" id="GO:0006355">
    <property type="term" value="P:regulation of DNA-templated transcription"/>
    <property type="evidence" value="ECO:0007669"/>
    <property type="project" value="InterPro"/>
</dbReference>
<keyword evidence="3" id="KW-0238">DNA-binding</keyword>
<dbReference type="PANTHER" id="PTHR31744:SF210">
    <property type="entry name" value="NAC DOMAIN-CONTAINING PROTEIN 86-LIKE"/>
    <property type="match status" value="1"/>
</dbReference>
<dbReference type="Pfam" id="PF02365">
    <property type="entry name" value="NAM"/>
    <property type="match status" value="1"/>
</dbReference>
<keyword evidence="4" id="KW-0804">Transcription</keyword>
<dbReference type="FunFam" id="2.170.150.80:FF:000002">
    <property type="entry name" value="Nac domain-containing protein 86"/>
    <property type="match status" value="1"/>
</dbReference>
<dbReference type="InterPro" id="IPR036093">
    <property type="entry name" value="NAC_dom_sf"/>
</dbReference>
<keyword evidence="10" id="KW-1185">Reference proteome</keyword>
<evidence type="ECO:0000259" key="8">
    <source>
        <dbReference type="PROSITE" id="PS51005"/>
    </source>
</evidence>
<feature type="domain" description="NAC" evidence="8">
    <location>
        <begin position="10"/>
        <end position="163"/>
    </location>
</feature>
<evidence type="ECO:0000256" key="5">
    <source>
        <dbReference type="ARBA" id="ARBA00023242"/>
    </source>
</evidence>
<keyword evidence="7" id="KW-0472">Membrane</keyword>
<evidence type="ECO:0000256" key="3">
    <source>
        <dbReference type="ARBA" id="ARBA00023125"/>
    </source>
</evidence>
<evidence type="ECO:0000313" key="9">
    <source>
        <dbReference type="EMBL" id="RZC77058.1"/>
    </source>
</evidence>
<evidence type="ECO:0000256" key="4">
    <source>
        <dbReference type="ARBA" id="ARBA00023163"/>
    </source>
</evidence>
<reference evidence="9 10" key="1">
    <citation type="journal article" date="2018" name="Science">
        <title>The opium poppy genome and morphinan production.</title>
        <authorList>
            <person name="Guo L."/>
            <person name="Winzer T."/>
            <person name="Yang X."/>
            <person name="Li Y."/>
            <person name="Ning Z."/>
            <person name="He Z."/>
            <person name="Teodor R."/>
            <person name="Lu Y."/>
            <person name="Bowser T.A."/>
            <person name="Graham I.A."/>
            <person name="Ye K."/>
        </authorList>
    </citation>
    <scope>NUCLEOTIDE SEQUENCE [LARGE SCALE GENOMIC DNA]</scope>
    <source>
        <strain evidence="10">cv. HN1</strain>
        <tissue evidence="9">Leaves</tissue>
    </source>
</reference>
<keyword evidence="2" id="KW-0805">Transcription regulation</keyword>
<name>A0A4Y7KXZ7_PAPSO</name>
<dbReference type="GO" id="GO:0003677">
    <property type="term" value="F:DNA binding"/>
    <property type="evidence" value="ECO:0007669"/>
    <property type="project" value="UniProtKB-KW"/>
</dbReference>
<dbReference type="PANTHER" id="PTHR31744">
    <property type="entry name" value="PROTEIN CUP-SHAPED COTYLEDON 2-RELATED"/>
    <property type="match status" value="1"/>
</dbReference>
<dbReference type="SUPFAM" id="SSF101941">
    <property type="entry name" value="NAC domain"/>
    <property type="match status" value="1"/>
</dbReference>
<keyword evidence="7" id="KW-0812">Transmembrane</keyword>
<dbReference type="GO" id="GO:0005634">
    <property type="term" value="C:nucleus"/>
    <property type="evidence" value="ECO:0007669"/>
    <property type="project" value="UniProtKB-SubCell"/>
</dbReference>
<dbReference type="Gramene" id="RZC77058">
    <property type="protein sequence ID" value="RZC77058"/>
    <property type="gene ID" value="C5167_001252"/>
</dbReference>
<protein>
    <recommendedName>
        <fullName evidence="8">NAC domain-containing protein</fullName>
    </recommendedName>
</protein>
<evidence type="ECO:0000256" key="7">
    <source>
        <dbReference type="SAM" id="Phobius"/>
    </source>
</evidence>
<gene>
    <name evidence="9" type="ORF">C5167_001252</name>
</gene>
<evidence type="ECO:0000313" key="10">
    <source>
        <dbReference type="Proteomes" id="UP000316621"/>
    </source>
</evidence>
<evidence type="ECO:0000256" key="2">
    <source>
        <dbReference type="ARBA" id="ARBA00023015"/>
    </source>
</evidence>
<dbReference type="Proteomes" id="UP000316621">
    <property type="component" value="Chromosome 9"/>
</dbReference>
<dbReference type="Gene3D" id="2.170.150.80">
    <property type="entry name" value="NAC domain"/>
    <property type="match status" value="1"/>
</dbReference>
<sequence length="703" mass="78985">MGGESSASSLAPGFRFHPTDEELVSYYLKRKIVGKPFRFDAISEIDIYKFEPWDLPGQSRLKSRDREWYFFSALDKKYGNGWRTNRATEQGYWKTTGKDRAVHRATRSVGMKKTLVYHLGRAPRGERTNWVMHEYRIEDETLGKAKVRFLLIDAFVLCRIFQKSGTGPKNGEQYGAPFIEEEWDEEVTVPEQEVMANGGSSNGSDEETSLAHNYGEEVMTTLHGVDYKLLFFHLDELSCKIMENQPFVVTVSFKSLLSEILQKFKLSPPLYGVSQSREEQFQAWVKIQIDDIEIEGIKFWGALSHKKVESEMDAARTAIRYLKTMFEFEVDDVNLEDIQTYSQHYDSDERENEELRVKNVALAVQPVNIELPANPYCANGWNVLEDPLSILGEDQKLPIASAENGLASALLVKMEQTQVKNEFLELSDLSNPVNARNISDDQATQELSYFAAPSNPSDVNGESYIEMNDLANYGEGADPSGFDLLGLDPTFFDATDNGFFDDEFDFSNMFSDDPLMGDPSFSGEVNTDIGQAYLPFPEPSKPHVSEIASSSMQKPEKMEKVPRDVNYNEGWEGSIAKQVSRMLGSIPAPPAFAAEFPTKEATILGQTSTSLSSSSIHVTAGMIHITSSMTVSGNGKDDWLWRKNGGVDILLPYGLTSNEAMTVEHLMSSKTVSVVARSSFYLIFLWVLILSVSCKMGSYIYTR</sequence>
<dbReference type="SUPFAM" id="SSF54768">
    <property type="entry name" value="dsRNA-binding domain-like"/>
    <property type="match status" value="1"/>
</dbReference>
<keyword evidence="7" id="KW-1133">Transmembrane helix</keyword>
<dbReference type="EMBL" id="CM010723">
    <property type="protein sequence ID" value="RZC77058.1"/>
    <property type="molecule type" value="Genomic_DNA"/>
</dbReference>
<dbReference type="PROSITE" id="PS51005">
    <property type="entry name" value="NAC"/>
    <property type="match status" value="1"/>
</dbReference>
<feature type="region of interest" description="Disordered" evidence="6">
    <location>
        <begin position="537"/>
        <end position="560"/>
    </location>
</feature>
<dbReference type="InterPro" id="IPR003441">
    <property type="entry name" value="NAC-dom"/>
</dbReference>
<evidence type="ECO:0000256" key="6">
    <source>
        <dbReference type="SAM" id="MobiDB-lite"/>
    </source>
</evidence>
<dbReference type="Gene3D" id="3.30.160.20">
    <property type="match status" value="1"/>
</dbReference>
<dbReference type="AlphaFoldDB" id="A0A4Y7KXZ7"/>
<accession>A0A4Y7KXZ7</accession>
<feature type="transmembrane region" description="Helical" evidence="7">
    <location>
        <begin position="680"/>
        <end position="701"/>
    </location>
</feature>
<organism evidence="9 10">
    <name type="scientific">Papaver somniferum</name>
    <name type="common">Opium poppy</name>
    <dbReference type="NCBI Taxonomy" id="3469"/>
    <lineage>
        <taxon>Eukaryota</taxon>
        <taxon>Viridiplantae</taxon>
        <taxon>Streptophyta</taxon>
        <taxon>Embryophyta</taxon>
        <taxon>Tracheophyta</taxon>
        <taxon>Spermatophyta</taxon>
        <taxon>Magnoliopsida</taxon>
        <taxon>Ranunculales</taxon>
        <taxon>Papaveraceae</taxon>
        <taxon>Papaveroideae</taxon>
        <taxon>Papaver</taxon>
    </lineage>
</organism>
<proteinExistence type="predicted"/>
<evidence type="ECO:0000256" key="1">
    <source>
        <dbReference type="ARBA" id="ARBA00004123"/>
    </source>
</evidence>